<gene>
    <name evidence="2" type="ORF">L9F63_014463</name>
</gene>
<name>A0AAD8A7U0_DIPPU</name>
<accession>A0AAD8A7U0</accession>
<evidence type="ECO:0000313" key="2">
    <source>
        <dbReference type="EMBL" id="KAJ9594097.1"/>
    </source>
</evidence>
<protein>
    <submittedName>
        <fullName evidence="2">Uncharacterized protein</fullName>
    </submittedName>
</protein>
<dbReference type="AlphaFoldDB" id="A0AAD8A7U0"/>
<reference evidence="2" key="2">
    <citation type="submission" date="2023-05" db="EMBL/GenBank/DDBJ databases">
        <authorList>
            <person name="Fouks B."/>
        </authorList>
    </citation>
    <scope>NUCLEOTIDE SEQUENCE</scope>
    <source>
        <strain evidence="2">Stay&amp;Tobe</strain>
        <tissue evidence="2">Testes</tissue>
    </source>
</reference>
<reference evidence="2" key="1">
    <citation type="journal article" date="2023" name="IScience">
        <title>Live-bearing cockroach genome reveals convergent evolutionary mechanisms linked to viviparity in insects and beyond.</title>
        <authorList>
            <person name="Fouks B."/>
            <person name="Harrison M.C."/>
            <person name="Mikhailova A.A."/>
            <person name="Marchal E."/>
            <person name="English S."/>
            <person name="Carruthers M."/>
            <person name="Jennings E.C."/>
            <person name="Chiamaka E.L."/>
            <person name="Frigard R.A."/>
            <person name="Pippel M."/>
            <person name="Attardo G.M."/>
            <person name="Benoit J.B."/>
            <person name="Bornberg-Bauer E."/>
            <person name="Tobe S.S."/>
        </authorList>
    </citation>
    <scope>NUCLEOTIDE SEQUENCE</scope>
    <source>
        <strain evidence="2">Stay&amp;Tobe</strain>
    </source>
</reference>
<organism evidence="2 3">
    <name type="scientific">Diploptera punctata</name>
    <name type="common">Pacific beetle cockroach</name>
    <dbReference type="NCBI Taxonomy" id="6984"/>
    <lineage>
        <taxon>Eukaryota</taxon>
        <taxon>Metazoa</taxon>
        <taxon>Ecdysozoa</taxon>
        <taxon>Arthropoda</taxon>
        <taxon>Hexapoda</taxon>
        <taxon>Insecta</taxon>
        <taxon>Pterygota</taxon>
        <taxon>Neoptera</taxon>
        <taxon>Polyneoptera</taxon>
        <taxon>Dictyoptera</taxon>
        <taxon>Blattodea</taxon>
        <taxon>Blaberoidea</taxon>
        <taxon>Blaberidae</taxon>
        <taxon>Diplopterinae</taxon>
        <taxon>Diploptera</taxon>
    </lineage>
</organism>
<comment type="caution">
    <text evidence="2">The sequence shown here is derived from an EMBL/GenBank/DDBJ whole genome shotgun (WGS) entry which is preliminary data.</text>
</comment>
<evidence type="ECO:0000256" key="1">
    <source>
        <dbReference type="SAM" id="MobiDB-lite"/>
    </source>
</evidence>
<dbReference type="Proteomes" id="UP001233999">
    <property type="component" value="Unassembled WGS sequence"/>
</dbReference>
<sequence>MQLLMSCKYMFRKCWCFHYLASGTRKLDLCYKIKCFICALRFNGCSSHQAGPTVTQHRSLRSLEEEAYILSFKFLPSHQAIANNQHCSKTDRRPARQQPATTGPGPLKPQTTNGTIKIFLAKKGIKENVTCEELPTKGSTKAFKSGIPFNILEKTTERNSPNETQNELRLRTLNWNIEGLITILSL</sequence>
<dbReference type="EMBL" id="JASPKZ010003068">
    <property type="protein sequence ID" value="KAJ9594097.1"/>
    <property type="molecule type" value="Genomic_DNA"/>
</dbReference>
<proteinExistence type="predicted"/>
<feature type="region of interest" description="Disordered" evidence="1">
    <location>
        <begin position="85"/>
        <end position="108"/>
    </location>
</feature>
<keyword evidence="3" id="KW-1185">Reference proteome</keyword>
<evidence type="ECO:0000313" key="3">
    <source>
        <dbReference type="Proteomes" id="UP001233999"/>
    </source>
</evidence>
<feature type="non-terminal residue" evidence="2">
    <location>
        <position position="1"/>
    </location>
</feature>